<name>A0A0H2RTI5_9AGAM</name>
<feature type="region of interest" description="Disordered" evidence="1">
    <location>
        <begin position="276"/>
        <end position="369"/>
    </location>
</feature>
<feature type="region of interest" description="Disordered" evidence="1">
    <location>
        <begin position="522"/>
        <end position="630"/>
    </location>
</feature>
<dbReference type="EMBL" id="KQ086104">
    <property type="protein sequence ID" value="KLO08141.1"/>
    <property type="molecule type" value="Genomic_DNA"/>
</dbReference>
<feature type="region of interest" description="Disordered" evidence="1">
    <location>
        <begin position="215"/>
        <end position="264"/>
    </location>
</feature>
<feature type="compositionally biased region" description="Low complexity" evidence="1">
    <location>
        <begin position="612"/>
        <end position="629"/>
    </location>
</feature>
<sequence>MVEHLYALQRQLLPSVLGAIRLANPGTDVQIFWETTGKTQEQMLSLQKPQRHFDDFPHIDIVGLPRNRLSPLFIKQSVELFLNGNGAREFITQHVVLVAMSDPIDDPFVLDAPSSASSPSSEDHKWDTITNSMIQNRIILHLIANPAAKLLRLFELYRKTMQAQSRQEVVPWHVTGEVQCKCHLSGRPPPASASSSSTVTVHEWPEVISETFDPSNLLRRPKLPNRRGHSFPPSAAGSSINRASSPDDGLIAFDNPGPLPPSASLVTRMQAIHGLAKRRPERPRPGHSAFFRDDPPKSLSSSSAHSPPAHSHAYRERGPAANRERLRNVRPIDTGQAAEAQGSYGMAGGSSSSSSARSPTSTTPMYTPNGGYTDAALALTSSLTTSMSAPPQTLYQMPSPGSDASSNSSKSPLWPSQHTAEYEYEYTLRDDMLAASIGYGPQMQAQTQASSSLSPQLTALSTGNLGPGGSVGVAGGGGGRALGTSSLTDTGLIANTTPPFTLSSWLGPPPGSYASSVPYGVPVSSSTTMSSAPAAAPPPNPPQHQMLSSYPPGSMPPPSAYPPVQMQQHSQHSQHQQHIGRPTEKARQHSLQINPFGGAHLKGTAMGTGTPSTATSFTSVNASSSTSTSRLPPVSNALAAQLANANALAFSSGSNRPRTVSIPEVVRSAATATASATTTAASATSSIMDGNTPFLFDPVAEAQNSIRLHQAILTLDNQKMNQEQSLAAGGRSTNSVSPPGMLSTAMPRSPTQMIEQTTLSYPPRVASYPQLSNETIAQGVSYPY</sequence>
<protein>
    <submittedName>
        <fullName evidence="2">Uncharacterized protein</fullName>
    </submittedName>
</protein>
<feature type="region of interest" description="Disordered" evidence="1">
    <location>
        <begin position="388"/>
        <end position="416"/>
    </location>
</feature>
<proteinExistence type="predicted"/>
<dbReference type="OrthoDB" id="3263163at2759"/>
<accession>A0A0H2RTI5</accession>
<evidence type="ECO:0000313" key="2">
    <source>
        <dbReference type="EMBL" id="KLO08141.1"/>
    </source>
</evidence>
<dbReference type="AlphaFoldDB" id="A0A0H2RTI5"/>
<evidence type="ECO:0000313" key="3">
    <source>
        <dbReference type="Proteomes" id="UP000053477"/>
    </source>
</evidence>
<gene>
    <name evidence="2" type="ORF">SCHPADRAFT_908850</name>
</gene>
<feature type="compositionally biased region" description="Low complexity" evidence="1">
    <location>
        <begin position="567"/>
        <end position="577"/>
    </location>
</feature>
<dbReference type="InParanoid" id="A0A0H2RTI5"/>
<feature type="compositionally biased region" description="Basic and acidic residues" evidence="1">
    <location>
        <begin position="313"/>
        <end position="327"/>
    </location>
</feature>
<keyword evidence="3" id="KW-1185">Reference proteome</keyword>
<feature type="compositionally biased region" description="Low complexity" evidence="1">
    <location>
        <begin position="398"/>
        <end position="416"/>
    </location>
</feature>
<feature type="compositionally biased region" description="Low complexity" evidence="1">
    <location>
        <begin position="340"/>
        <end position="363"/>
    </location>
</feature>
<reference evidence="2 3" key="1">
    <citation type="submission" date="2015-04" db="EMBL/GenBank/DDBJ databases">
        <title>Complete genome sequence of Schizopora paradoxa KUC8140, a cosmopolitan wood degrader in East Asia.</title>
        <authorList>
            <consortium name="DOE Joint Genome Institute"/>
            <person name="Min B."/>
            <person name="Park H."/>
            <person name="Jang Y."/>
            <person name="Kim J.-J."/>
            <person name="Kim K.H."/>
            <person name="Pangilinan J."/>
            <person name="Lipzen A."/>
            <person name="Riley R."/>
            <person name="Grigoriev I.V."/>
            <person name="Spatafora J.W."/>
            <person name="Choi I.-G."/>
        </authorList>
    </citation>
    <scope>NUCLEOTIDE SEQUENCE [LARGE SCALE GENOMIC DNA]</scope>
    <source>
        <strain evidence="2 3">KUC8140</strain>
    </source>
</reference>
<dbReference type="Proteomes" id="UP000053477">
    <property type="component" value="Unassembled WGS sequence"/>
</dbReference>
<feature type="compositionally biased region" description="Basic residues" evidence="1">
    <location>
        <begin position="219"/>
        <end position="229"/>
    </location>
</feature>
<feature type="compositionally biased region" description="Low complexity" evidence="1">
    <location>
        <begin position="522"/>
        <end position="534"/>
    </location>
</feature>
<feature type="compositionally biased region" description="Low complexity" evidence="1">
    <location>
        <begin position="297"/>
        <end position="311"/>
    </location>
</feature>
<evidence type="ECO:0000256" key="1">
    <source>
        <dbReference type="SAM" id="MobiDB-lite"/>
    </source>
</evidence>
<organism evidence="2 3">
    <name type="scientific">Schizopora paradoxa</name>
    <dbReference type="NCBI Taxonomy" id="27342"/>
    <lineage>
        <taxon>Eukaryota</taxon>
        <taxon>Fungi</taxon>
        <taxon>Dikarya</taxon>
        <taxon>Basidiomycota</taxon>
        <taxon>Agaricomycotina</taxon>
        <taxon>Agaricomycetes</taxon>
        <taxon>Hymenochaetales</taxon>
        <taxon>Schizoporaceae</taxon>
        <taxon>Schizopora</taxon>
    </lineage>
</organism>